<dbReference type="InterPro" id="IPR003752">
    <property type="entry name" value="DiS_bond_form_DsbB/BdbC"/>
</dbReference>
<reference evidence="16" key="1">
    <citation type="submission" date="2020-08" db="EMBL/GenBank/DDBJ databases">
        <title>Novel species isolated from subtropical streams in China.</title>
        <authorList>
            <person name="Lu H."/>
        </authorList>
    </citation>
    <scope>NUCLEOTIDE SEQUENCE</scope>
    <source>
        <strain evidence="16">LX22W</strain>
    </source>
</reference>
<feature type="topological domain" description="Periplasmic" evidence="14">
    <location>
        <begin position="81"/>
        <end position="135"/>
    </location>
</feature>
<feature type="transmembrane region" description="Helical" evidence="15">
    <location>
        <begin position="7"/>
        <end position="27"/>
    </location>
</feature>
<dbReference type="InterPro" id="IPR022920">
    <property type="entry name" value="Disulphide_bond_form_DsbB"/>
</dbReference>
<dbReference type="InterPro" id="IPR050183">
    <property type="entry name" value="DsbB"/>
</dbReference>
<name>A0A923HNA6_9BURK</name>
<dbReference type="GO" id="GO:0006457">
    <property type="term" value="P:protein folding"/>
    <property type="evidence" value="ECO:0007669"/>
    <property type="project" value="InterPro"/>
</dbReference>
<keyword evidence="11 14" id="KW-1015">Disulfide bond</keyword>
<dbReference type="HAMAP" id="MF_00286">
    <property type="entry name" value="DsbB"/>
    <property type="match status" value="1"/>
</dbReference>
<dbReference type="RefSeq" id="WP_186917136.1">
    <property type="nucleotide sequence ID" value="NZ_JACOFZ010000005.1"/>
</dbReference>
<keyword evidence="5" id="KW-0997">Cell inner membrane</keyword>
<dbReference type="PANTHER" id="PTHR36570">
    <property type="entry name" value="DISULFIDE BOND FORMATION PROTEIN B"/>
    <property type="match status" value="1"/>
</dbReference>
<evidence type="ECO:0000256" key="1">
    <source>
        <dbReference type="ARBA" id="ARBA00004429"/>
    </source>
</evidence>
<feature type="disulfide bond" description="Redox-active" evidence="14">
    <location>
        <begin position="34"/>
        <end position="37"/>
    </location>
</feature>
<evidence type="ECO:0000256" key="2">
    <source>
        <dbReference type="ARBA" id="ARBA00008823"/>
    </source>
</evidence>
<comment type="similarity">
    <text evidence="2 14">Belongs to the DsbB family.</text>
</comment>
<keyword evidence="13 14" id="KW-0676">Redox-active center</keyword>
<keyword evidence="7 14" id="KW-0249">Electron transport</keyword>
<dbReference type="Proteomes" id="UP000627446">
    <property type="component" value="Unassembled WGS sequence"/>
</dbReference>
<feature type="topological domain" description="Cytoplasmic" evidence="14">
    <location>
        <begin position="155"/>
        <end position="167"/>
    </location>
</feature>
<evidence type="ECO:0000313" key="17">
    <source>
        <dbReference type="Proteomes" id="UP000627446"/>
    </source>
</evidence>
<dbReference type="Pfam" id="PF02600">
    <property type="entry name" value="DsbB"/>
    <property type="match status" value="1"/>
</dbReference>
<evidence type="ECO:0000313" key="16">
    <source>
        <dbReference type="EMBL" id="MBC3882529.1"/>
    </source>
</evidence>
<dbReference type="Gene3D" id="1.20.1550.10">
    <property type="entry name" value="DsbB-like"/>
    <property type="match status" value="1"/>
</dbReference>
<evidence type="ECO:0000256" key="8">
    <source>
        <dbReference type="ARBA" id="ARBA00022989"/>
    </source>
</evidence>
<comment type="subcellular location">
    <subcellularLocation>
        <location evidence="1">Cell inner membrane</location>
        <topology evidence="1">Multi-pass membrane protein</topology>
    </subcellularLocation>
    <subcellularLocation>
        <location evidence="14">Cell membrane</location>
        <topology evidence="14">Multi-pass membrane protein</topology>
    </subcellularLocation>
</comment>
<keyword evidence="4 14" id="KW-1003">Cell membrane</keyword>
<sequence length="167" mass="18306">MNRTKAALFLIVIACAGLLGFAMYLQLALDMLPCPLCVMQRYAFLLIGLSALFALIFSKQHRPIMAFGIVASLIGVGISGYQVWVLTQPPGSCGVDPLTAPLNGIFIAQWFPSMFKASGFCDTPYDPILGLSIPAWACVWFVVFTLAQIVLLISKKKERVFFGKIRP</sequence>
<comment type="caution">
    <text evidence="16">The sequence shown here is derived from an EMBL/GenBank/DDBJ whole genome shotgun (WGS) entry which is preliminary data.</text>
</comment>
<evidence type="ECO:0000256" key="9">
    <source>
        <dbReference type="ARBA" id="ARBA00023002"/>
    </source>
</evidence>
<keyword evidence="17" id="KW-1185">Reference proteome</keyword>
<dbReference type="InterPro" id="IPR023380">
    <property type="entry name" value="DsbB-like_sf"/>
</dbReference>
<evidence type="ECO:0000256" key="11">
    <source>
        <dbReference type="ARBA" id="ARBA00023157"/>
    </source>
</evidence>
<protein>
    <recommendedName>
        <fullName evidence="14">Disulfide bond formation protein B</fullName>
    </recommendedName>
    <alternativeName>
        <fullName evidence="14">Disulfide oxidoreductase</fullName>
    </alternativeName>
</protein>
<evidence type="ECO:0000256" key="14">
    <source>
        <dbReference type="HAMAP-Rule" id="MF_00286"/>
    </source>
</evidence>
<organism evidence="16 17">
    <name type="scientific">Undibacterium nitidum</name>
    <dbReference type="NCBI Taxonomy" id="2762298"/>
    <lineage>
        <taxon>Bacteria</taxon>
        <taxon>Pseudomonadati</taxon>
        <taxon>Pseudomonadota</taxon>
        <taxon>Betaproteobacteria</taxon>
        <taxon>Burkholderiales</taxon>
        <taxon>Oxalobacteraceae</taxon>
        <taxon>Undibacterium</taxon>
    </lineage>
</organism>
<keyword evidence="3 14" id="KW-0813">Transport</keyword>
<comment type="caution">
    <text evidence="14">Lacks conserved residue(s) required for the propagation of feature annotation.</text>
</comment>
<feature type="transmembrane region" description="Helical" evidence="15">
    <location>
        <begin position="64"/>
        <end position="84"/>
    </location>
</feature>
<evidence type="ECO:0000256" key="3">
    <source>
        <dbReference type="ARBA" id="ARBA00022448"/>
    </source>
</evidence>
<keyword evidence="9 14" id="KW-0560">Oxidoreductase</keyword>
<dbReference type="NCBIfam" id="NF002552">
    <property type="entry name" value="PRK02110.1"/>
    <property type="match status" value="1"/>
</dbReference>
<dbReference type="PANTHER" id="PTHR36570:SF3">
    <property type="entry name" value="DISULFIDE BOND FORMATION PROTEIN B"/>
    <property type="match status" value="1"/>
</dbReference>
<dbReference type="AlphaFoldDB" id="A0A923HNA6"/>
<evidence type="ECO:0000256" key="7">
    <source>
        <dbReference type="ARBA" id="ARBA00022982"/>
    </source>
</evidence>
<keyword evidence="12 14" id="KW-0143">Chaperone</keyword>
<dbReference type="GO" id="GO:0005886">
    <property type="term" value="C:plasma membrane"/>
    <property type="evidence" value="ECO:0007669"/>
    <property type="project" value="UniProtKB-SubCell"/>
</dbReference>
<evidence type="ECO:0000256" key="4">
    <source>
        <dbReference type="ARBA" id="ARBA00022475"/>
    </source>
</evidence>
<evidence type="ECO:0000256" key="5">
    <source>
        <dbReference type="ARBA" id="ARBA00022519"/>
    </source>
</evidence>
<proteinExistence type="inferred from homology"/>
<evidence type="ECO:0000256" key="15">
    <source>
        <dbReference type="SAM" id="Phobius"/>
    </source>
</evidence>
<keyword evidence="8 14" id="KW-1133">Transmembrane helix</keyword>
<feature type="transmembrane region" description="Helical" evidence="15">
    <location>
        <begin position="39"/>
        <end position="57"/>
    </location>
</feature>
<accession>A0A923HNA6</accession>
<feature type="transmembrane region" description="Helical" evidence="15">
    <location>
        <begin position="133"/>
        <end position="154"/>
    </location>
</feature>
<evidence type="ECO:0000256" key="12">
    <source>
        <dbReference type="ARBA" id="ARBA00023186"/>
    </source>
</evidence>
<gene>
    <name evidence="14" type="primary">dsbB</name>
    <name evidence="16" type="ORF">H8K36_14150</name>
</gene>
<dbReference type="GO" id="GO:0015035">
    <property type="term" value="F:protein-disulfide reductase activity"/>
    <property type="evidence" value="ECO:0007669"/>
    <property type="project" value="UniProtKB-UniRule"/>
</dbReference>
<keyword evidence="6 14" id="KW-0812">Transmembrane</keyword>
<keyword evidence="10 14" id="KW-0472">Membrane</keyword>
<dbReference type="GO" id="GO:0009055">
    <property type="term" value="F:electron transfer activity"/>
    <property type="evidence" value="ECO:0007669"/>
    <property type="project" value="UniProtKB-UniRule"/>
</dbReference>
<evidence type="ECO:0000256" key="10">
    <source>
        <dbReference type="ARBA" id="ARBA00023136"/>
    </source>
</evidence>
<evidence type="ECO:0000256" key="13">
    <source>
        <dbReference type="ARBA" id="ARBA00023284"/>
    </source>
</evidence>
<comment type="function">
    <text evidence="14">Required for disulfide bond formation in some periplasmic proteins. Acts by oxidizing the DsbA protein.</text>
</comment>
<dbReference type="EMBL" id="JACOFZ010000005">
    <property type="protein sequence ID" value="MBC3882529.1"/>
    <property type="molecule type" value="Genomic_DNA"/>
</dbReference>
<feature type="topological domain" description="Periplasmic" evidence="14">
    <location>
        <begin position="25"/>
        <end position="42"/>
    </location>
</feature>
<evidence type="ECO:0000256" key="6">
    <source>
        <dbReference type="ARBA" id="ARBA00022692"/>
    </source>
</evidence>
<feature type="topological domain" description="Cytoplasmic" evidence="14">
    <location>
        <begin position="1"/>
        <end position="7"/>
    </location>
</feature>
<dbReference type="SUPFAM" id="SSF158442">
    <property type="entry name" value="DsbB-like"/>
    <property type="match status" value="1"/>
</dbReference>